<sequence length="696" mass="76957">MSQAAAKGTRAGFTSDEDTLLMKYIATYNPTKQNRSGNVLYKRLAENVDNKWNWSRTHTWMSWQTRYRNNMEEFDRRILKYQKKKGMNTEKQTGKEPQSPPPDGEAARDRSKETGKGKKRAGSQEVSGNRKVKRARLEKDQPVTVSSRSPLIKTNGTHETPAVGPSDQARSSPPYQGPSEAVSDVPPPSPKPANTFNIPSLPSRSDTLPVLSSQVNSPVRTPPPISSQLPPSSQPLASSSQQVVTPKPPPVPKRVLKHKSVSPIFRSLSPTNDRPTPSKAKVLPKVVEGHFTTALTDRLGRVRLGSRSEEKPMTTWPPVLGKKGKEKEVGRGPTALTSSAERKPEYQRSSAPLMGQASVMAQPAPGPSKLTTATRETAGGYDLPHMDLRTLSTSTYRMPRSRASSSASHLPLRHSLAVHSTPSAIPAHLSNYVITSGRTTPSIPLTSITPVDLPLSASVGFKSLLSGIAAAHGYSPDVVLEVYKRVKSLEETEKYVRGMRHASESWIEAALERREREARRTRRTSKENKDSDGSDDEPPRSSRYRPSLQQTLLERRLPNGLRVRHEPESSSEDHQDQDDLEYDGENEPGPASDDAEQLDEANRHEFSLQEPPRAVHIKRESQPPPPFYAPRGDSALNGEEVLNGALSDVHRTRSVSPPWNADEGLTPLSGNEEVHKMLERRLGKRGMRKKVAQLLR</sequence>
<comment type="caution">
    <text evidence="3">The sequence shown here is derived from an EMBL/GenBank/DDBJ whole genome shotgun (WGS) entry which is preliminary data.</text>
</comment>
<dbReference type="RefSeq" id="XP_041225667.1">
    <property type="nucleotide sequence ID" value="XM_041367113.1"/>
</dbReference>
<name>A0AAD4E6B5_9AGAM</name>
<feature type="region of interest" description="Disordered" evidence="1">
    <location>
        <begin position="651"/>
        <end position="670"/>
    </location>
</feature>
<dbReference type="Gene3D" id="1.10.10.60">
    <property type="entry name" value="Homeodomain-like"/>
    <property type="match status" value="1"/>
</dbReference>
<protein>
    <recommendedName>
        <fullName evidence="2">TERF2-interacting telomeric protein 1 Myb domain-containing protein</fullName>
    </recommendedName>
</protein>
<dbReference type="AlphaFoldDB" id="A0AAD4E6B5"/>
<organism evidence="3 4">
    <name type="scientific">Suillus fuscotomentosus</name>
    <dbReference type="NCBI Taxonomy" id="1912939"/>
    <lineage>
        <taxon>Eukaryota</taxon>
        <taxon>Fungi</taxon>
        <taxon>Dikarya</taxon>
        <taxon>Basidiomycota</taxon>
        <taxon>Agaricomycotina</taxon>
        <taxon>Agaricomycetes</taxon>
        <taxon>Agaricomycetidae</taxon>
        <taxon>Boletales</taxon>
        <taxon>Suillineae</taxon>
        <taxon>Suillaceae</taxon>
        <taxon>Suillus</taxon>
    </lineage>
</organism>
<proteinExistence type="predicted"/>
<dbReference type="InterPro" id="IPR015010">
    <property type="entry name" value="TERF2IP_Myb"/>
</dbReference>
<feature type="compositionally biased region" description="Polar residues" evidence="1">
    <location>
        <begin position="143"/>
        <end position="158"/>
    </location>
</feature>
<feature type="compositionally biased region" description="Basic and acidic residues" evidence="1">
    <location>
        <begin position="512"/>
        <end position="540"/>
    </location>
</feature>
<feature type="compositionally biased region" description="Polar residues" evidence="1">
    <location>
        <begin position="192"/>
        <end position="219"/>
    </location>
</feature>
<dbReference type="GeneID" id="64661411"/>
<dbReference type="SUPFAM" id="SSF46689">
    <property type="entry name" value="Homeodomain-like"/>
    <property type="match status" value="1"/>
</dbReference>
<dbReference type="CDD" id="cd11655">
    <property type="entry name" value="rap1_myb-like"/>
    <property type="match status" value="1"/>
</dbReference>
<dbReference type="Proteomes" id="UP001195769">
    <property type="component" value="Unassembled WGS sequence"/>
</dbReference>
<feature type="compositionally biased region" description="Acidic residues" evidence="1">
    <location>
        <begin position="575"/>
        <end position="586"/>
    </location>
</feature>
<feature type="domain" description="TERF2-interacting telomeric protein 1 Myb" evidence="2">
    <location>
        <begin position="13"/>
        <end position="73"/>
    </location>
</feature>
<evidence type="ECO:0000259" key="2">
    <source>
        <dbReference type="Pfam" id="PF08914"/>
    </source>
</evidence>
<reference evidence="3" key="1">
    <citation type="journal article" date="2020" name="New Phytol.">
        <title>Comparative genomics reveals dynamic genome evolution in host specialist ectomycorrhizal fungi.</title>
        <authorList>
            <person name="Lofgren L.A."/>
            <person name="Nguyen N.H."/>
            <person name="Vilgalys R."/>
            <person name="Ruytinx J."/>
            <person name="Liao H.L."/>
            <person name="Branco S."/>
            <person name="Kuo A."/>
            <person name="LaButti K."/>
            <person name="Lipzen A."/>
            <person name="Andreopoulos W."/>
            <person name="Pangilinan J."/>
            <person name="Riley R."/>
            <person name="Hundley H."/>
            <person name="Na H."/>
            <person name="Barry K."/>
            <person name="Grigoriev I.V."/>
            <person name="Stajich J.E."/>
            <person name="Kennedy P.G."/>
        </authorList>
    </citation>
    <scope>NUCLEOTIDE SEQUENCE</scope>
    <source>
        <strain evidence="3">FC203</strain>
    </source>
</reference>
<dbReference type="Pfam" id="PF08914">
    <property type="entry name" value="Myb_Rap1"/>
    <property type="match status" value="1"/>
</dbReference>
<feature type="compositionally biased region" description="Basic and acidic residues" evidence="1">
    <location>
        <begin position="553"/>
        <end position="574"/>
    </location>
</feature>
<gene>
    <name evidence="3" type="ORF">F5891DRAFT_1189176</name>
</gene>
<accession>A0AAD4E6B5</accession>
<feature type="region of interest" description="Disordered" evidence="1">
    <location>
        <begin position="512"/>
        <end position="635"/>
    </location>
</feature>
<keyword evidence="4" id="KW-1185">Reference proteome</keyword>
<evidence type="ECO:0000256" key="1">
    <source>
        <dbReference type="SAM" id="MobiDB-lite"/>
    </source>
</evidence>
<evidence type="ECO:0000313" key="4">
    <source>
        <dbReference type="Proteomes" id="UP001195769"/>
    </source>
</evidence>
<dbReference type="InterPro" id="IPR009057">
    <property type="entry name" value="Homeodomain-like_sf"/>
</dbReference>
<feature type="compositionally biased region" description="Low complexity" evidence="1">
    <location>
        <begin position="226"/>
        <end position="245"/>
    </location>
</feature>
<feature type="region of interest" description="Disordered" evidence="1">
    <location>
        <begin position="85"/>
        <end position="283"/>
    </location>
</feature>
<dbReference type="EMBL" id="JABBWK010000029">
    <property type="protein sequence ID" value="KAG1900091.1"/>
    <property type="molecule type" value="Genomic_DNA"/>
</dbReference>
<evidence type="ECO:0000313" key="3">
    <source>
        <dbReference type="EMBL" id="KAG1900091.1"/>
    </source>
</evidence>
<feature type="region of interest" description="Disordered" evidence="1">
    <location>
        <begin position="307"/>
        <end position="386"/>
    </location>
</feature>
<feature type="compositionally biased region" description="Basic and acidic residues" evidence="1">
    <location>
        <begin position="105"/>
        <end position="116"/>
    </location>
</feature>